<accession>A0A9D2WPH7</accession>
<dbReference type="Pfam" id="PF03235">
    <property type="entry name" value="GmrSD_N"/>
    <property type="match status" value="1"/>
</dbReference>
<dbReference type="RefSeq" id="WP_161821504.1">
    <property type="nucleotide sequence ID" value="NZ_LSRS01000003.1"/>
</dbReference>
<protein>
    <recommendedName>
        <fullName evidence="1">GmrSD restriction endonucleases N-terminal domain-containing protein</fullName>
    </recommendedName>
</protein>
<gene>
    <name evidence="2" type="ORF">SPSYN_01104</name>
</gene>
<sequence length="334" mass="39159">MRTSATNRRLRVLLYSIAEGTLKPRPDFQRRLVWNNKHKNAFIRTVLEELPFPEIYVAAGEVDDRTARGTELLVDGQQRMTTLFQYFKGSAELKLEKDIIPYDQLTSDSKMRFLEYEVVVRDLGAVPFDTIMTIFQRINSTSYSLNAMEINNSRYDGEMKNLSFRLSEHVFFEEYKVFSSTDIKRMQDVKFCLTLIITVFSTYFHRDDAFEEFLEKYDEEFEQGNTIFKELNRVLEVIDQMNISPNSRAFKKADLFTLIIELHRLMFKDKIEINSTILRDALICFYEKVESSGKFANKDDPIGEYYRATLQASNDRGSRITRGRVLRDIIKGVC</sequence>
<keyword evidence="3" id="KW-1185">Reference proteome</keyword>
<reference evidence="2" key="1">
    <citation type="submission" date="2016-02" db="EMBL/GenBank/DDBJ databases">
        <title>Draft Genome Sequence of Sporotomaculum syntrophicum Strain FB, a Syntrophic Benzoate Degrader.</title>
        <authorList>
            <person name="Nobu M.K."/>
            <person name="Narihiro T."/>
            <person name="Qiu Y.-L."/>
            <person name="Ohashi A."/>
            <person name="Liu W.-T."/>
            <person name="Yuji S."/>
        </authorList>
    </citation>
    <scope>NUCLEOTIDE SEQUENCE</scope>
    <source>
        <strain evidence="2">FB</strain>
    </source>
</reference>
<dbReference type="PANTHER" id="PTHR39639:SF1">
    <property type="entry name" value="DUF262 DOMAIN-CONTAINING PROTEIN"/>
    <property type="match status" value="1"/>
</dbReference>
<dbReference type="Proteomes" id="UP000798488">
    <property type="component" value="Unassembled WGS sequence"/>
</dbReference>
<evidence type="ECO:0000313" key="3">
    <source>
        <dbReference type="Proteomes" id="UP000798488"/>
    </source>
</evidence>
<dbReference type="InterPro" id="IPR004919">
    <property type="entry name" value="GmrSD_N"/>
</dbReference>
<feature type="domain" description="GmrSD restriction endonucleases N-terminal" evidence="1">
    <location>
        <begin position="26"/>
        <end position="154"/>
    </location>
</feature>
<proteinExistence type="predicted"/>
<dbReference type="OrthoDB" id="9770340at2"/>
<evidence type="ECO:0000259" key="1">
    <source>
        <dbReference type="Pfam" id="PF03235"/>
    </source>
</evidence>
<organism evidence="2 3">
    <name type="scientific">Sporotomaculum syntrophicum</name>
    <dbReference type="NCBI Taxonomy" id="182264"/>
    <lineage>
        <taxon>Bacteria</taxon>
        <taxon>Bacillati</taxon>
        <taxon>Bacillota</taxon>
        <taxon>Clostridia</taxon>
        <taxon>Eubacteriales</taxon>
        <taxon>Desulfallaceae</taxon>
        <taxon>Sporotomaculum</taxon>
    </lineage>
</organism>
<dbReference type="AlphaFoldDB" id="A0A9D2WPH7"/>
<name>A0A9D2WPH7_9FIRM</name>
<dbReference type="PANTHER" id="PTHR39639">
    <property type="entry name" value="CHROMOSOME 16, WHOLE GENOME SHOTGUN SEQUENCE"/>
    <property type="match status" value="1"/>
</dbReference>
<comment type="caution">
    <text evidence="2">The sequence shown here is derived from an EMBL/GenBank/DDBJ whole genome shotgun (WGS) entry which is preliminary data.</text>
</comment>
<dbReference type="EMBL" id="LSRS01000003">
    <property type="protein sequence ID" value="KAF1084968.1"/>
    <property type="molecule type" value="Genomic_DNA"/>
</dbReference>
<evidence type="ECO:0000313" key="2">
    <source>
        <dbReference type="EMBL" id="KAF1084968.1"/>
    </source>
</evidence>